<keyword evidence="2" id="KW-0812">Transmembrane</keyword>
<keyword evidence="4" id="KW-1185">Reference proteome</keyword>
<keyword evidence="2" id="KW-0472">Membrane</keyword>
<dbReference type="EMBL" id="JACHMC010000001">
    <property type="protein sequence ID" value="MBB4883361.1"/>
    <property type="molecule type" value="Genomic_DNA"/>
</dbReference>
<gene>
    <name evidence="3" type="ORF">BJ976_001712</name>
</gene>
<keyword evidence="2" id="KW-1133">Transmembrane helix</keyword>
<feature type="transmembrane region" description="Helical" evidence="2">
    <location>
        <begin position="130"/>
        <end position="152"/>
    </location>
</feature>
<feature type="compositionally biased region" description="Low complexity" evidence="1">
    <location>
        <begin position="7"/>
        <end position="26"/>
    </location>
</feature>
<evidence type="ECO:0000313" key="3">
    <source>
        <dbReference type="EMBL" id="MBB4883361.1"/>
    </source>
</evidence>
<feature type="transmembrane region" description="Helical" evidence="2">
    <location>
        <begin position="32"/>
        <end position="53"/>
    </location>
</feature>
<comment type="caution">
    <text evidence="3">The sequence shown here is derived from an EMBL/GenBank/DDBJ whole genome shotgun (WGS) entry which is preliminary data.</text>
</comment>
<evidence type="ECO:0000256" key="1">
    <source>
        <dbReference type="SAM" id="MobiDB-lite"/>
    </source>
</evidence>
<accession>A0A4Y8X1I5</accession>
<dbReference type="RefSeq" id="WP_135030087.1">
    <property type="nucleotide sequence ID" value="NZ_BMLA01000002.1"/>
</dbReference>
<reference evidence="3 4" key="1">
    <citation type="submission" date="2020-08" db="EMBL/GenBank/DDBJ databases">
        <title>Sequencing the genomes of 1000 actinobacteria strains.</title>
        <authorList>
            <person name="Klenk H.-P."/>
        </authorList>
    </citation>
    <scope>NUCLEOTIDE SEQUENCE [LARGE SCALE GENOMIC DNA]</scope>
    <source>
        <strain evidence="3 4">DSM 19079</strain>
    </source>
</reference>
<dbReference type="Proteomes" id="UP000560081">
    <property type="component" value="Unassembled WGS sequence"/>
</dbReference>
<name>A0A4Y8X1I5_9MICC</name>
<feature type="transmembrane region" description="Helical" evidence="2">
    <location>
        <begin position="73"/>
        <end position="96"/>
    </location>
</feature>
<evidence type="ECO:0000256" key="2">
    <source>
        <dbReference type="SAM" id="Phobius"/>
    </source>
</evidence>
<sequence length="173" mass="17235">MAPHPPTSASASPSAPTARPTTPGEVAPRVRLVRTVLAVLTAAIGVLGAARLLTAPGAGMGPVPPDPPGGSPASLLVAAALLVAVHAGLAVGVARYSEAARLVGAFVVGGLTLTTLLTTVRMFAFPPAQWPLLVVLAGLLCAAAVGWFVCAFHRPFGDACKGISRARSGPRAP</sequence>
<proteinExistence type="predicted"/>
<evidence type="ECO:0000313" key="4">
    <source>
        <dbReference type="Proteomes" id="UP000560081"/>
    </source>
</evidence>
<dbReference type="AlphaFoldDB" id="A0A4Y8X1I5"/>
<organism evidence="3 4">
    <name type="scientific">Micrococcus flavus</name>
    <dbReference type="NCBI Taxonomy" id="384602"/>
    <lineage>
        <taxon>Bacteria</taxon>
        <taxon>Bacillati</taxon>
        <taxon>Actinomycetota</taxon>
        <taxon>Actinomycetes</taxon>
        <taxon>Micrococcales</taxon>
        <taxon>Micrococcaceae</taxon>
        <taxon>Micrococcus</taxon>
    </lineage>
</organism>
<feature type="transmembrane region" description="Helical" evidence="2">
    <location>
        <begin position="103"/>
        <end position="124"/>
    </location>
</feature>
<protein>
    <submittedName>
        <fullName evidence="3">Uncharacterized protein</fullName>
    </submittedName>
</protein>
<feature type="region of interest" description="Disordered" evidence="1">
    <location>
        <begin position="1"/>
        <end position="26"/>
    </location>
</feature>